<dbReference type="Pfam" id="PF03024">
    <property type="entry name" value="Folate_rec"/>
    <property type="match status" value="1"/>
</dbReference>
<dbReference type="AlphaFoldDB" id="A0A3Q1NCZ3"/>
<dbReference type="PANTHER" id="PTHR10517:SF19">
    <property type="entry name" value="RETBINDIN"/>
    <property type="match status" value="1"/>
</dbReference>
<evidence type="ECO:0000313" key="7">
    <source>
        <dbReference type="Ensembl" id="ENSBTAP00000069313.1"/>
    </source>
</evidence>
<feature type="domain" description="Folate receptor-like" evidence="6">
    <location>
        <begin position="103"/>
        <end position="202"/>
    </location>
</feature>
<dbReference type="Proteomes" id="UP000009136">
    <property type="component" value="Chromosome 7"/>
</dbReference>
<dbReference type="Ensembl" id="ENSBTAT00000078240.2">
    <property type="protein sequence ID" value="ENSBTAP00000069313.1"/>
    <property type="gene ID" value="ENSBTAG00000006077.6"/>
</dbReference>
<reference evidence="7" key="3">
    <citation type="submission" date="2025-09" db="UniProtKB">
        <authorList>
            <consortium name="Ensembl"/>
        </authorList>
    </citation>
    <scope>IDENTIFICATION</scope>
    <source>
        <strain evidence="7">Hereford</strain>
    </source>
</reference>
<sequence>MACRGRTRPRALAWALQLTLAWMLLGACGGSHPLPARSQRHYRLATNLGTDQLHLEGKHSRLSEPQVSTPTSGVSLGSLLQLPQLGAKALEHPDLSVLSLSMSRCESFLVHLQAALRSRFHLVLLGVRQTQPLCSELCDAWFATCESDVICSPTWLPLLEKRGCEPGCTTYRQTFADGAELCRSLLGDALPVADPGSGHCLNISVSMLPRPRRARRSRGTVFPRSRRSRTGILDSASSGSGSGSGSGP</sequence>
<evidence type="ECO:0000259" key="6">
    <source>
        <dbReference type="Pfam" id="PF03024"/>
    </source>
</evidence>
<dbReference type="PANTHER" id="PTHR10517">
    <property type="entry name" value="FOLATE RECEPTOR"/>
    <property type="match status" value="1"/>
</dbReference>
<dbReference type="STRING" id="9913.ENSBTAP00000069313"/>
<evidence type="ECO:0000256" key="3">
    <source>
        <dbReference type="ARBA" id="ARBA00023157"/>
    </source>
</evidence>
<dbReference type="InterPro" id="IPR018143">
    <property type="entry name" value="Folate_rcpt-like"/>
</dbReference>
<keyword evidence="3" id="KW-1015">Disulfide bond</keyword>
<feature type="compositionally biased region" description="Basic residues" evidence="4">
    <location>
        <begin position="212"/>
        <end position="229"/>
    </location>
</feature>
<gene>
    <name evidence="7 9" type="primary">RTBDN</name>
</gene>
<evidence type="ECO:0000256" key="4">
    <source>
        <dbReference type="SAM" id="MobiDB-lite"/>
    </source>
</evidence>
<feature type="region of interest" description="Disordered" evidence="4">
    <location>
        <begin position="212"/>
        <end position="248"/>
    </location>
</feature>
<comment type="similarity">
    <text evidence="1">Belongs to the folate receptor family.</text>
</comment>
<evidence type="ECO:0000256" key="5">
    <source>
        <dbReference type="SAM" id="SignalP"/>
    </source>
</evidence>
<name>A0A3Q1NCZ3_BOVIN</name>
<dbReference type="OrthoDB" id="5982417at2759"/>
<reference evidence="7" key="1">
    <citation type="submission" date="2018-03" db="EMBL/GenBank/DDBJ databases">
        <title>ARS-UCD1.2.</title>
        <authorList>
            <person name="Rosen B.D."/>
            <person name="Bickhart D.M."/>
            <person name="Koren S."/>
            <person name="Schnabel R.D."/>
            <person name="Hall R."/>
            <person name="Zimin A."/>
            <person name="Dreischer C."/>
            <person name="Schultheiss S."/>
            <person name="Schroeder S.G."/>
            <person name="Elsik C.G."/>
            <person name="Couldrey C."/>
            <person name="Liu G.E."/>
            <person name="Van Tassell C.P."/>
            <person name="Phillippy A.M."/>
            <person name="Smith T.P.L."/>
            <person name="Medrano J.F."/>
        </authorList>
    </citation>
    <scope>NUCLEOTIDE SEQUENCE [LARGE SCALE GENOMIC DNA]</scope>
    <source>
        <strain evidence="7">Hereford</strain>
    </source>
</reference>
<feature type="chain" id="PRO_5018706491" evidence="5">
    <location>
        <begin position="31"/>
        <end position="248"/>
    </location>
</feature>
<dbReference type="GeneTree" id="ENSGT00950000183144"/>
<accession>A0A3Q1NCZ3</accession>
<evidence type="ECO:0000313" key="8">
    <source>
        <dbReference type="Proteomes" id="UP000009136"/>
    </source>
</evidence>
<keyword evidence="8" id="KW-1185">Reference proteome</keyword>
<dbReference type="InterPro" id="IPR004269">
    <property type="entry name" value="Folate_rcpt"/>
</dbReference>
<protein>
    <submittedName>
        <fullName evidence="7">Retbindin</fullName>
    </submittedName>
</protein>
<evidence type="ECO:0000256" key="1">
    <source>
        <dbReference type="ARBA" id="ARBA00007932"/>
    </source>
</evidence>
<dbReference type="VGNC" id="VGNC:34192">
    <property type="gene designation" value="RTBDN"/>
</dbReference>
<dbReference type="Bgee" id="ENSBTAG00000006077">
    <property type="expression patterns" value="Expressed in retina and 5 other cell types or tissues"/>
</dbReference>
<dbReference type="InParanoid" id="A0A3Q1NCZ3"/>
<dbReference type="SMR" id="A0A3Q1NCZ3"/>
<feature type="signal peptide" evidence="5">
    <location>
        <begin position="1"/>
        <end position="30"/>
    </location>
</feature>
<proteinExistence type="inferred from homology"/>
<reference evidence="7" key="2">
    <citation type="submission" date="2025-08" db="UniProtKB">
        <authorList>
            <consortium name="Ensembl"/>
        </authorList>
    </citation>
    <scope>IDENTIFICATION</scope>
    <source>
        <strain evidence="7">Hereford</strain>
    </source>
</reference>
<evidence type="ECO:0000256" key="2">
    <source>
        <dbReference type="ARBA" id="ARBA00022729"/>
    </source>
</evidence>
<organism evidence="7 8">
    <name type="scientific">Bos taurus</name>
    <name type="common">Bovine</name>
    <dbReference type="NCBI Taxonomy" id="9913"/>
    <lineage>
        <taxon>Eukaryota</taxon>
        <taxon>Metazoa</taxon>
        <taxon>Chordata</taxon>
        <taxon>Craniata</taxon>
        <taxon>Vertebrata</taxon>
        <taxon>Euteleostomi</taxon>
        <taxon>Mammalia</taxon>
        <taxon>Eutheria</taxon>
        <taxon>Laurasiatheria</taxon>
        <taxon>Artiodactyla</taxon>
        <taxon>Ruminantia</taxon>
        <taxon>Pecora</taxon>
        <taxon>Bovidae</taxon>
        <taxon>Bovinae</taxon>
        <taxon>Bos</taxon>
    </lineage>
</organism>
<keyword evidence="2 5" id="KW-0732">Signal</keyword>
<dbReference type="VEuPathDB" id="HostDB:ENSBTAG00000006077"/>
<evidence type="ECO:0000313" key="9">
    <source>
        <dbReference type="VGNC" id="VGNC:34192"/>
    </source>
</evidence>
<dbReference type="PROSITE" id="PS51257">
    <property type="entry name" value="PROKAR_LIPOPROTEIN"/>
    <property type="match status" value="1"/>
</dbReference>